<dbReference type="InterPro" id="IPR032867">
    <property type="entry name" value="DYW_dom"/>
</dbReference>
<dbReference type="PANTHER" id="PTHR47926:SF378">
    <property type="entry name" value="PENTATRICOPEPTIDE REPEAT (PPR) SUPERFAMILY PROTEIN"/>
    <property type="match status" value="1"/>
</dbReference>
<evidence type="ECO:0000256" key="1">
    <source>
        <dbReference type="ARBA" id="ARBA00006643"/>
    </source>
</evidence>
<proteinExistence type="inferred from homology"/>
<feature type="repeat" description="PPR" evidence="3">
    <location>
        <begin position="153"/>
        <end position="187"/>
    </location>
</feature>
<dbReference type="FunFam" id="1.25.40.10:FF:000309">
    <property type="entry name" value="Pentatricopeptide repeat-containing protein, chloroplastic"/>
    <property type="match status" value="1"/>
</dbReference>
<dbReference type="FunCoup" id="A0A061E3W6">
    <property type="interactions" value="176"/>
</dbReference>
<comment type="similarity">
    <text evidence="1">Belongs to the PPR family. PCMP-H subfamily.</text>
</comment>
<dbReference type="Gramene" id="EOX99645">
    <property type="protein sequence ID" value="EOX99645"/>
    <property type="gene ID" value="TCM_008377"/>
</dbReference>
<dbReference type="Proteomes" id="UP000026915">
    <property type="component" value="Chromosome 2"/>
</dbReference>
<dbReference type="InterPro" id="IPR002885">
    <property type="entry name" value="PPR_rpt"/>
</dbReference>
<dbReference type="Pfam" id="PF01535">
    <property type="entry name" value="PPR"/>
    <property type="match status" value="3"/>
</dbReference>
<dbReference type="InterPro" id="IPR046960">
    <property type="entry name" value="PPR_At4g14850-like_plant"/>
</dbReference>
<dbReference type="GO" id="GO:0003723">
    <property type="term" value="F:RNA binding"/>
    <property type="evidence" value="ECO:0007669"/>
    <property type="project" value="InterPro"/>
</dbReference>
<dbReference type="NCBIfam" id="TIGR00756">
    <property type="entry name" value="PPR"/>
    <property type="match status" value="3"/>
</dbReference>
<gene>
    <name evidence="6" type="ORF">TCM_008377</name>
</gene>
<dbReference type="STRING" id="3641.A0A061E3W6"/>
<dbReference type="GO" id="GO:0009451">
    <property type="term" value="P:RNA modification"/>
    <property type="evidence" value="ECO:0007669"/>
    <property type="project" value="InterPro"/>
</dbReference>
<feature type="domain" description="DYW" evidence="5">
    <location>
        <begin position="686"/>
        <end position="762"/>
    </location>
</feature>
<dbReference type="eggNOG" id="KOG4197">
    <property type="taxonomic scope" value="Eukaryota"/>
</dbReference>
<dbReference type="FunFam" id="1.25.40.10:FF:000073">
    <property type="entry name" value="Pentatricopeptide repeat-containing protein chloroplastic"/>
    <property type="match status" value="1"/>
</dbReference>
<evidence type="ECO:0000313" key="7">
    <source>
        <dbReference type="Proteomes" id="UP000026915"/>
    </source>
</evidence>
<name>A0A061E3W6_THECC</name>
<dbReference type="InterPro" id="IPR046848">
    <property type="entry name" value="E_motif"/>
</dbReference>
<feature type="region of interest" description="Disordered" evidence="4">
    <location>
        <begin position="1"/>
        <end position="22"/>
    </location>
</feature>
<dbReference type="Gene3D" id="1.25.40.10">
    <property type="entry name" value="Tetratricopeptide repeat domain"/>
    <property type="match status" value="4"/>
</dbReference>
<feature type="repeat" description="PPR" evidence="3">
    <location>
        <begin position="254"/>
        <end position="288"/>
    </location>
</feature>
<dbReference type="Pfam" id="PF20430">
    <property type="entry name" value="Eplus_motif"/>
    <property type="match status" value="1"/>
</dbReference>
<sequence length="762" mass="85637">MANISLPSSRPSQISATKNETPSIKPASFAQFPSWVSLKSTSSSLKIPLSQQGQVENVHLVSLSKQRKLKEARDFLKQMEEAGVPVNPHSYKSLLETCSKVRSLSDGKLIHNHLRRTMKNPSGFLENSLLQMYLDCESFLHAEKLFDKMIEKTLASWIILISAYSQKGHLKKTFSLYSQMVELGIRPNSTIFTRLLKSLFDPSVLEIGKQIHSLLIRTGLSTNVSVITAISNMYAKCGWLEGAKLVMGQMVEKNAVAWTGLMMGCTQADKQKDALELFGKMVKEGVKLDGFVFSVVLKACAGLEDLNLGRQIHGYVVKLGFESDVFVGTPVVDLYVKCAWFESACRAFERISEPNDVSWSAIVTGYCQVGKFEKSLKIFKSLRIKDVSLNSFVYTSIFQACSVLADFNVGAQVHADSIKRGLISYLYGESAMITMYSKCGRLDYANRAFESIDEPDTVAWTANICGHAYHGNASEALRLFRRMQDSGVRPNEVTFVAVLTACSHSGLVTEAKLYLESMSREYGVRPTIDHYACMIDIYSRAGLLQEAYELIKIMPFDPDSMSWKCLLGGCWIHRNLELGKVAAENLLQLDPDDTSGYILMFNLYASSGKWEEAAHVRSMMGERKLKKELSCSWITVKGRVHRFVVGDKHHPQTDEIYEKLKEFNHSVMKDEGGVLTEEDVQFGLPERKQQLMDHSERLAIAFGLISVPSNAPIIVFKNLRACKYCHDFAKHVSMVTGRKITVRDSCRFHHFHLGQCSCNDYW</sequence>
<accession>A0A061E3W6</accession>
<evidence type="ECO:0000259" key="5">
    <source>
        <dbReference type="Pfam" id="PF14432"/>
    </source>
</evidence>
<evidence type="ECO:0000256" key="2">
    <source>
        <dbReference type="ARBA" id="ARBA00022737"/>
    </source>
</evidence>
<dbReference type="AlphaFoldDB" id="A0A061E3W6"/>
<dbReference type="FunFam" id="1.25.40.10:FF:000366">
    <property type="entry name" value="Pentatricopeptide (PPR) repeat-containing protein"/>
    <property type="match status" value="1"/>
</dbReference>
<dbReference type="InterPro" id="IPR011990">
    <property type="entry name" value="TPR-like_helical_dom_sf"/>
</dbReference>
<dbReference type="Pfam" id="PF13041">
    <property type="entry name" value="PPR_2"/>
    <property type="match status" value="4"/>
</dbReference>
<feature type="repeat" description="PPR" evidence="3">
    <location>
        <begin position="456"/>
        <end position="490"/>
    </location>
</feature>
<dbReference type="Pfam" id="PF14432">
    <property type="entry name" value="DYW_deaminase"/>
    <property type="match status" value="1"/>
</dbReference>
<dbReference type="OMA" id="KDCHDFA"/>
<organism evidence="6 7">
    <name type="scientific">Theobroma cacao</name>
    <name type="common">Cacao</name>
    <name type="synonym">Cocoa</name>
    <dbReference type="NCBI Taxonomy" id="3641"/>
    <lineage>
        <taxon>Eukaryota</taxon>
        <taxon>Viridiplantae</taxon>
        <taxon>Streptophyta</taxon>
        <taxon>Embryophyta</taxon>
        <taxon>Tracheophyta</taxon>
        <taxon>Spermatophyta</taxon>
        <taxon>Magnoliopsida</taxon>
        <taxon>eudicotyledons</taxon>
        <taxon>Gunneridae</taxon>
        <taxon>Pentapetalae</taxon>
        <taxon>rosids</taxon>
        <taxon>malvids</taxon>
        <taxon>Malvales</taxon>
        <taxon>Malvaceae</taxon>
        <taxon>Byttnerioideae</taxon>
        <taxon>Theobroma</taxon>
    </lineage>
</organism>
<keyword evidence="2" id="KW-0677">Repeat</keyword>
<dbReference type="InParanoid" id="A0A061E3W6"/>
<protein>
    <submittedName>
        <fullName evidence="6">Pentatricopeptide repeat (PPR) superfamily protein</fullName>
    </submittedName>
</protein>
<dbReference type="PROSITE" id="PS51375">
    <property type="entry name" value="PPR"/>
    <property type="match status" value="4"/>
</dbReference>
<reference evidence="6 7" key="1">
    <citation type="journal article" date="2013" name="Genome Biol.">
        <title>The genome sequence of the most widely cultivated cacao type and its use to identify candidate genes regulating pod color.</title>
        <authorList>
            <person name="Motamayor J.C."/>
            <person name="Mockaitis K."/>
            <person name="Schmutz J."/>
            <person name="Haiminen N."/>
            <person name="Iii D.L."/>
            <person name="Cornejo O."/>
            <person name="Findley S.D."/>
            <person name="Zheng P."/>
            <person name="Utro F."/>
            <person name="Royaert S."/>
            <person name="Saski C."/>
            <person name="Jenkins J."/>
            <person name="Podicheti R."/>
            <person name="Zhao M."/>
            <person name="Scheffler B.E."/>
            <person name="Stack J.C."/>
            <person name="Feltus F.A."/>
            <person name="Mustiga G.M."/>
            <person name="Amores F."/>
            <person name="Phillips W."/>
            <person name="Marelli J.P."/>
            <person name="May G.D."/>
            <person name="Shapiro H."/>
            <person name="Ma J."/>
            <person name="Bustamante C.D."/>
            <person name="Schnell R.J."/>
            <person name="Main D."/>
            <person name="Gilbert D."/>
            <person name="Parida L."/>
            <person name="Kuhn D.N."/>
        </authorList>
    </citation>
    <scope>NUCLEOTIDE SEQUENCE [LARGE SCALE GENOMIC DNA]</scope>
    <source>
        <strain evidence="7">cv. Matina 1-6</strain>
    </source>
</reference>
<dbReference type="PANTHER" id="PTHR47926">
    <property type="entry name" value="PENTATRICOPEPTIDE REPEAT-CONTAINING PROTEIN"/>
    <property type="match status" value="1"/>
</dbReference>
<dbReference type="Pfam" id="PF20431">
    <property type="entry name" value="E_motif"/>
    <property type="match status" value="1"/>
</dbReference>
<dbReference type="FunFam" id="1.25.40.10:FF:000031">
    <property type="entry name" value="Pentatricopeptide repeat-containing protein mitochondrial"/>
    <property type="match status" value="1"/>
</dbReference>
<dbReference type="InterPro" id="IPR046849">
    <property type="entry name" value="E2_motif"/>
</dbReference>
<evidence type="ECO:0000256" key="4">
    <source>
        <dbReference type="SAM" id="MobiDB-lite"/>
    </source>
</evidence>
<keyword evidence="7" id="KW-1185">Reference proteome</keyword>
<feature type="repeat" description="PPR" evidence="3">
    <location>
        <begin position="355"/>
        <end position="389"/>
    </location>
</feature>
<dbReference type="EMBL" id="CM001880">
    <property type="protein sequence ID" value="EOX99645.1"/>
    <property type="molecule type" value="Genomic_DNA"/>
</dbReference>
<dbReference type="HOGENOM" id="CLU_002706_15_0_1"/>
<dbReference type="GO" id="GO:0008270">
    <property type="term" value="F:zinc ion binding"/>
    <property type="evidence" value="ECO:0007669"/>
    <property type="project" value="InterPro"/>
</dbReference>
<dbReference type="SUPFAM" id="SSF48452">
    <property type="entry name" value="TPR-like"/>
    <property type="match status" value="1"/>
</dbReference>
<evidence type="ECO:0000256" key="3">
    <source>
        <dbReference type="PROSITE-ProRule" id="PRU00708"/>
    </source>
</evidence>
<evidence type="ECO:0000313" key="6">
    <source>
        <dbReference type="EMBL" id="EOX99645.1"/>
    </source>
</evidence>
<dbReference type="FunFam" id="1.25.40.10:FF:000380">
    <property type="entry name" value="Pentatricopeptide repeat-containing protein, chloroplastic"/>
    <property type="match status" value="1"/>
</dbReference>